<proteinExistence type="predicted"/>
<comment type="caution">
    <text evidence="1">The sequence shown here is derived from an EMBL/GenBank/DDBJ whole genome shotgun (WGS) entry which is preliminary data.</text>
</comment>
<protein>
    <submittedName>
        <fullName evidence="1">Uncharacterized protein</fullName>
    </submittedName>
</protein>
<keyword evidence="2" id="KW-1185">Reference proteome</keyword>
<name>A0ABV1DBU5_9FIRM</name>
<organism evidence="1 2">
    <name type="scientific">Enterocloster hominis</name>
    <name type="common">ex Hitch et al. 2024</name>
    <dbReference type="NCBI Taxonomy" id="1917870"/>
    <lineage>
        <taxon>Bacteria</taxon>
        <taxon>Bacillati</taxon>
        <taxon>Bacillota</taxon>
        <taxon>Clostridia</taxon>
        <taxon>Lachnospirales</taxon>
        <taxon>Lachnospiraceae</taxon>
        <taxon>Enterocloster</taxon>
    </lineage>
</organism>
<dbReference type="Proteomes" id="UP001454086">
    <property type="component" value="Unassembled WGS sequence"/>
</dbReference>
<dbReference type="EMBL" id="JBBMFM010000130">
    <property type="protein sequence ID" value="MEQ2427847.1"/>
    <property type="molecule type" value="Genomic_DNA"/>
</dbReference>
<dbReference type="RefSeq" id="WP_008721007.1">
    <property type="nucleotide sequence ID" value="NZ_JBBMFM010000130.1"/>
</dbReference>
<sequence length="83" mass="9734">MIPDGIDQLMGERIGDVLNECAHRKKQHYEVEQKFLDGMEEKSREQAMMLLEDMLEWTYQDLRTAYCAGIEDGIRITRKILSV</sequence>
<evidence type="ECO:0000313" key="2">
    <source>
        <dbReference type="Proteomes" id="UP001454086"/>
    </source>
</evidence>
<accession>A0ABV1DBU5</accession>
<evidence type="ECO:0000313" key="1">
    <source>
        <dbReference type="EMBL" id="MEQ2427847.1"/>
    </source>
</evidence>
<gene>
    <name evidence="1" type="ORF">WMQ36_23060</name>
</gene>
<reference evidence="1 2" key="1">
    <citation type="submission" date="2024-03" db="EMBL/GenBank/DDBJ databases">
        <title>Human intestinal bacterial collection.</title>
        <authorList>
            <person name="Pauvert C."/>
            <person name="Hitch T.C.A."/>
            <person name="Clavel T."/>
        </authorList>
    </citation>
    <scope>NUCLEOTIDE SEQUENCE [LARGE SCALE GENOMIC DNA]</scope>
    <source>
        <strain evidence="1 2">CLA-SR-H021</strain>
    </source>
</reference>